<organism evidence="1 2">
    <name type="scientific">Stratiformator vulcanicus</name>
    <dbReference type="NCBI Taxonomy" id="2527980"/>
    <lineage>
        <taxon>Bacteria</taxon>
        <taxon>Pseudomonadati</taxon>
        <taxon>Planctomycetota</taxon>
        <taxon>Planctomycetia</taxon>
        <taxon>Planctomycetales</taxon>
        <taxon>Planctomycetaceae</taxon>
        <taxon>Stratiformator</taxon>
    </lineage>
</organism>
<proteinExistence type="predicted"/>
<sequence length="83" mass="9121">MTDREVIQAAAAKLRRSGDLEDAAIVRRLDEIAASLYRRGRRPSGNYIEFERAVATYGSQRKAADALGVSQSVISRTLANRPS</sequence>
<protein>
    <submittedName>
        <fullName evidence="1">Uncharacterized protein</fullName>
    </submittedName>
</protein>
<name>A0A517R7B4_9PLAN</name>
<dbReference type="EMBL" id="CP036268">
    <property type="protein sequence ID" value="QDT39713.1"/>
    <property type="molecule type" value="Genomic_DNA"/>
</dbReference>
<keyword evidence="2" id="KW-1185">Reference proteome</keyword>
<reference evidence="1 2" key="1">
    <citation type="submission" date="2019-02" db="EMBL/GenBank/DDBJ databases">
        <title>Deep-cultivation of Planctomycetes and their phenomic and genomic characterization uncovers novel biology.</title>
        <authorList>
            <person name="Wiegand S."/>
            <person name="Jogler M."/>
            <person name="Boedeker C."/>
            <person name="Pinto D."/>
            <person name="Vollmers J."/>
            <person name="Rivas-Marin E."/>
            <person name="Kohn T."/>
            <person name="Peeters S.H."/>
            <person name="Heuer A."/>
            <person name="Rast P."/>
            <person name="Oberbeckmann S."/>
            <person name="Bunk B."/>
            <person name="Jeske O."/>
            <person name="Meyerdierks A."/>
            <person name="Storesund J.E."/>
            <person name="Kallscheuer N."/>
            <person name="Luecker S."/>
            <person name="Lage O.M."/>
            <person name="Pohl T."/>
            <person name="Merkel B.J."/>
            <person name="Hornburger P."/>
            <person name="Mueller R.-W."/>
            <person name="Bruemmer F."/>
            <person name="Labrenz M."/>
            <person name="Spormann A.M."/>
            <person name="Op den Camp H."/>
            <person name="Overmann J."/>
            <person name="Amann R."/>
            <person name="Jetten M.S.M."/>
            <person name="Mascher T."/>
            <person name="Medema M.H."/>
            <person name="Devos D.P."/>
            <person name="Kaster A.-K."/>
            <person name="Ovreas L."/>
            <person name="Rohde M."/>
            <person name="Galperin M.Y."/>
            <person name="Jogler C."/>
        </authorList>
    </citation>
    <scope>NUCLEOTIDE SEQUENCE [LARGE SCALE GENOMIC DNA]</scope>
    <source>
        <strain evidence="1 2">Pan189</strain>
    </source>
</reference>
<dbReference type="RefSeq" id="WP_145365836.1">
    <property type="nucleotide sequence ID" value="NZ_CP036268.1"/>
</dbReference>
<accession>A0A517R7B4</accession>
<evidence type="ECO:0000313" key="2">
    <source>
        <dbReference type="Proteomes" id="UP000317318"/>
    </source>
</evidence>
<dbReference type="Gene3D" id="1.10.260.40">
    <property type="entry name" value="lambda repressor-like DNA-binding domains"/>
    <property type="match status" value="1"/>
</dbReference>
<evidence type="ECO:0000313" key="1">
    <source>
        <dbReference type="EMBL" id="QDT39713.1"/>
    </source>
</evidence>
<dbReference type="InterPro" id="IPR010982">
    <property type="entry name" value="Lambda_DNA-bd_dom_sf"/>
</dbReference>
<dbReference type="Proteomes" id="UP000317318">
    <property type="component" value="Chromosome"/>
</dbReference>
<gene>
    <name evidence="1" type="ORF">Pan189_41220</name>
</gene>
<dbReference type="AlphaFoldDB" id="A0A517R7B4"/>
<dbReference type="GO" id="GO:0003677">
    <property type="term" value="F:DNA binding"/>
    <property type="evidence" value="ECO:0007669"/>
    <property type="project" value="InterPro"/>
</dbReference>
<dbReference type="KEGG" id="svp:Pan189_41220"/>